<evidence type="ECO:0000256" key="8">
    <source>
        <dbReference type="ARBA" id="ARBA00047973"/>
    </source>
</evidence>
<evidence type="ECO:0000256" key="1">
    <source>
        <dbReference type="ARBA" id="ARBA00001342"/>
    </source>
</evidence>
<name>A0ABY4E4N1_9NEIS</name>
<evidence type="ECO:0000256" key="9">
    <source>
        <dbReference type="RuleBase" id="RU004338"/>
    </source>
</evidence>
<dbReference type="InterPro" id="IPR036704">
    <property type="entry name" value="RraA/RraA-like_sf"/>
</dbReference>
<keyword evidence="6 9" id="KW-0456">Lyase</keyword>
<dbReference type="PANTHER" id="PTHR33254">
    <property type="entry name" value="4-HYDROXY-4-METHYL-2-OXOGLUTARATE ALDOLASE 3-RELATED"/>
    <property type="match status" value="1"/>
</dbReference>
<comment type="similarity">
    <text evidence="3 9">Belongs to the class II aldolase/RraA-like family.</text>
</comment>
<comment type="function">
    <text evidence="7 9">Catalyzes the aldol cleavage of 4-hydroxy-4-methyl-2-oxoglutarate (HMG) into 2 molecules of pyruvate. Also contains a secondary oxaloacetate (OAA) decarboxylase activity due to the common pyruvate enolate transition state formed following C-C bond cleavage in the retro-aldol and decarboxylation reactions.</text>
</comment>
<evidence type="ECO:0000256" key="2">
    <source>
        <dbReference type="ARBA" id="ARBA00001968"/>
    </source>
</evidence>
<dbReference type="EMBL" id="CP091511">
    <property type="protein sequence ID" value="UOO88392.1"/>
    <property type="molecule type" value="Genomic_DNA"/>
</dbReference>
<evidence type="ECO:0000256" key="5">
    <source>
        <dbReference type="ARBA" id="ARBA00022723"/>
    </source>
</evidence>
<comment type="catalytic activity">
    <reaction evidence="1 9">
        <text>4-hydroxy-4-methyl-2-oxoglutarate = 2 pyruvate</text>
        <dbReference type="Rhea" id="RHEA:22748"/>
        <dbReference type="ChEBI" id="CHEBI:15361"/>
        <dbReference type="ChEBI" id="CHEBI:58276"/>
        <dbReference type="EC" id="4.1.3.17"/>
    </reaction>
</comment>
<comment type="catalytic activity">
    <reaction evidence="8 9">
        <text>oxaloacetate + H(+) = pyruvate + CO2</text>
        <dbReference type="Rhea" id="RHEA:15641"/>
        <dbReference type="ChEBI" id="CHEBI:15361"/>
        <dbReference type="ChEBI" id="CHEBI:15378"/>
        <dbReference type="ChEBI" id="CHEBI:16452"/>
        <dbReference type="ChEBI" id="CHEBI:16526"/>
        <dbReference type="EC" id="4.1.1.112"/>
    </reaction>
</comment>
<accession>A0ABY4E4N1</accession>
<evidence type="ECO:0000256" key="3">
    <source>
        <dbReference type="ARBA" id="ARBA00008621"/>
    </source>
</evidence>
<evidence type="ECO:0000256" key="4">
    <source>
        <dbReference type="ARBA" id="ARBA00011233"/>
    </source>
</evidence>
<dbReference type="EC" id="4.1.3.17" evidence="9"/>
<dbReference type="InterPro" id="IPR005493">
    <property type="entry name" value="RraA/RraA-like"/>
</dbReference>
<evidence type="ECO:0000313" key="11">
    <source>
        <dbReference type="Proteomes" id="UP000832011"/>
    </source>
</evidence>
<dbReference type="SUPFAM" id="SSF89562">
    <property type="entry name" value="RraA-like"/>
    <property type="match status" value="1"/>
</dbReference>
<dbReference type="CDD" id="cd16841">
    <property type="entry name" value="RraA_family"/>
    <property type="match status" value="1"/>
</dbReference>
<dbReference type="Proteomes" id="UP000832011">
    <property type="component" value="Chromosome"/>
</dbReference>
<dbReference type="NCBIfam" id="TIGR01935">
    <property type="entry name" value="NOT-MenG"/>
    <property type="match status" value="1"/>
</dbReference>
<dbReference type="Pfam" id="PF03737">
    <property type="entry name" value="RraA-like"/>
    <property type="match status" value="1"/>
</dbReference>
<sequence>MPLYQAIQTADLIDLHPDTPSCEVQFRRFGKHQRFSGRIRTVKCFRDNGLVKQLANSEGKGAVLVVDGGGSLASALMGDQIAAAACKNNWAGVIIYGVIRDSVVINRMEFGLKALGTNPRKSAKDGAGEVDVLVSFGGVDFAPGAYLYSDEDGILVSAEPLA</sequence>
<evidence type="ECO:0000256" key="6">
    <source>
        <dbReference type="ARBA" id="ARBA00023239"/>
    </source>
</evidence>
<protein>
    <recommendedName>
        <fullName evidence="9">4-hydroxy-4-methyl-2-oxoglutarate aldolase</fullName>
        <shortName evidence="9">HMG aldolase</shortName>
        <ecNumber evidence="9">4.1.1.112</ecNumber>
        <ecNumber evidence="9">4.1.3.17</ecNumber>
    </recommendedName>
    <alternativeName>
        <fullName evidence="9">Oxaloacetate decarboxylase</fullName>
    </alternativeName>
</protein>
<dbReference type="PANTHER" id="PTHR33254:SF4">
    <property type="entry name" value="4-HYDROXY-4-METHYL-2-OXOGLUTARATE ALDOLASE 3-RELATED"/>
    <property type="match status" value="1"/>
</dbReference>
<dbReference type="InterPro" id="IPR010203">
    <property type="entry name" value="RraA"/>
</dbReference>
<dbReference type="NCBIfam" id="NF006875">
    <property type="entry name" value="PRK09372.1"/>
    <property type="match status" value="1"/>
</dbReference>
<comment type="subunit">
    <text evidence="4 9">Homotrimer.</text>
</comment>
<proteinExistence type="inferred from homology"/>
<keyword evidence="5 9" id="KW-0479">Metal-binding</keyword>
<reference evidence="10 11" key="1">
    <citation type="journal article" date="2022" name="Res Sq">
        <title>Evolution of multicellular longitudinally dividing oral cavity symbionts (Neisseriaceae).</title>
        <authorList>
            <person name="Nyongesa S."/>
            <person name="Weber P."/>
            <person name="Bernet E."/>
            <person name="Pullido F."/>
            <person name="Nieckarz M."/>
            <person name="Delaby M."/>
            <person name="Nieves C."/>
            <person name="Viehboeck T."/>
            <person name="Krause N."/>
            <person name="Rivera-Millot A."/>
            <person name="Nakamura A."/>
            <person name="Vischer N."/>
            <person name="VanNieuwenhze M."/>
            <person name="Brun Y."/>
            <person name="Cava F."/>
            <person name="Bulgheresi S."/>
            <person name="Veyrier F."/>
        </authorList>
    </citation>
    <scope>NUCLEOTIDE SEQUENCE [LARGE SCALE GENOMIC DNA]</scope>
    <source>
        <strain evidence="10 11">SN4</strain>
    </source>
</reference>
<keyword evidence="11" id="KW-1185">Reference proteome</keyword>
<dbReference type="RefSeq" id="WP_058357926.1">
    <property type="nucleotide sequence ID" value="NZ_CABKVG010000010.1"/>
</dbReference>
<gene>
    <name evidence="10" type="primary">rraA</name>
    <name evidence="10" type="ORF">LVJ82_13035</name>
</gene>
<comment type="cofactor">
    <cofactor evidence="2 9">
        <name>a divalent metal cation</name>
        <dbReference type="ChEBI" id="CHEBI:60240"/>
    </cofactor>
</comment>
<dbReference type="Gene3D" id="3.50.30.40">
    <property type="entry name" value="Ribonuclease E inhibitor RraA/RraA-like"/>
    <property type="match status" value="1"/>
</dbReference>
<dbReference type="EC" id="4.1.1.112" evidence="9"/>
<evidence type="ECO:0000313" key="10">
    <source>
        <dbReference type="EMBL" id="UOO88392.1"/>
    </source>
</evidence>
<evidence type="ECO:0000256" key="7">
    <source>
        <dbReference type="ARBA" id="ARBA00025046"/>
    </source>
</evidence>
<organism evidence="10 11">
    <name type="scientific">Vitreoscilla massiliensis</name>
    <dbReference type="NCBI Taxonomy" id="1689272"/>
    <lineage>
        <taxon>Bacteria</taxon>
        <taxon>Pseudomonadati</taxon>
        <taxon>Pseudomonadota</taxon>
        <taxon>Betaproteobacteria</taxon>
        <taxon>Neisseriales</taxon>
        <taxon>Neisseriaceae</taxon>
        <taxon>Vitreoscilla</taxon>
    </lineage>
</organism>